<dbReference type="InterPro" id="IPR009003">
    <property type="entry name" value="Peptidase_S1_PA"/>
</dbReference>
<feature type="signal peptide" evidence="3">
    <location>
        <begin position="1"/>
        <end position="22"/>
    </location>
</feature>
<feature type="region of interest" description="Disordered" evidence="2">
    <location>
        <begin position="286"/>
        <end position="332"/>
    </location>
</feature>
<dbReference type="PANTHER" id="PTHR24271:SF50">
    <property type="match status" value="1"/>
</dbReference>
<evidence type="ECO:0000256" key="2">
    <source>
        <dbReference type="SAM" id="MobiDB-lite"/>
    </source>
</evidence>
<dbReference type="Proteomes" id="UP001162164">
    <property type="component" value="Unassembled WGS sequence"/>
</dbReference>
<feature type="compositionally biased region" description="Low complexity" evidence="2">
    <location>
        <begin position="634"/>
        <end position="671"/>
    </location>
</feature>
<keyword evidence="3" id="KW-0732">Signal</keyword>
<evidence type="ECO:0000256" key="1">
    <source>
        <dbReference type="ARBA" id="ARBA00023157"/>
    </source>
</evidence>
<feature type="domain" description="Peptidase S1" evidence="4">
    <location>
        <begin position="390"/>
        <end position="624"/>
    </location>
</feature>
<sequence>MDIITATLSFLWLFNLLKQGSSIIGGYEVEPHSIPYQAFLNITGIDNSIWVCGGSLITSNFILTAGRCCYSSVVKVQELVLFRSYWGAHDISKEEGTQQRLETTNFTTHPGFNEDTIFLYENDIAIIALPESVRLDATTQTIKLYDPEENNTLIGETGKIGGWGLTSQLNETSYSTVLMAEDHGIVDKMDCLFYYPGLEKYDFCVETGIGSTPGIGDFGSPLAVNDVQVGIASQNVALLHGIPFVFTGVSDFLGWIKEMTDYDDQYVTTTSTTTISSTSISTTVADTTSTELDSTTEDTTSTTTLSSTSISTTVSDTTSTESDSTTEDTTGKAQWGTPFNGVTLVLCSLILLSNQMDIRCNILVFILSIAIAKNESILLEQTYGFPNQRIVGGYEVEPHSIPYQAFLSVTDVNGKISRCGGSLITPNYILTAGQCCRSAETIQIVLGAHNIAASEDSQIKLETTECNIHPQFNMDVAKFVYEMDIAVIPLPKAIELNDNIQTVRLPNPYDADTFADDMGRISGWGLTDNFDDASYSAVLLAQENIIISNEKCASNAYDELKTYDICMATNNSESPCVGDFGSPLTVNSIQVGIASQGVDYCVPGYPFINTRVSEFLSWIKEVTDYEDDFITPATDVTNPSNNPSTNNPSTSTVTSVTTTSPGVTTDETPTTTNSAYNVKDNVGMYYLAPLPLLILMCI</sequence>
<protein>
    <recommendedName>
        <fullName evidence="4">Peptidase S1 domain-containing protein</fullName>
    </recommendedName>
</protein>
<dbReference type="PRINTS" id="PR00722">
    <property type="entry name" value="CHYMOTRYPSIN"/>
</dbReference>
<dbReference type="PROSITE" id="PS50240">
    <property type="entry name" value="TRYPSIN_DOM"/>
    <property type="match status" value="2"/>
</dbReference>
<evidence type="ECO:0000313" key="5">
    <source>
        <dbReference type="EMBL" id="KAJ8976385.1"/>
    </source>
</evidence>
<dbReference type="CDD" id="cd00190">
    <property type="entry name" value="Tryp_SPc"/>
    <property type="match status" value="2"/>
</dbReference>
<gene>
    <name evidence="5" type="ORF">NQ317_003340</name>
</gene>
<dbReference type="Gene3D" id="2.40.10.10">
    <property type="entry name" value="Trypsin-like serine proteases"/>
    <property type="match status" value="2"/>
</dbReference>
<dbReference type="PANTHER" id="PTHR24271">
    <property type="entry name" value="KALLIKREIN-RELATED"/>
    <property type="match status" value="1"/>
</dbReference>
<feature type="region of interest" description="Disordered" evidence="2">
    <location>
        <begin position="631"/>
        <end position="671"/>
    </location>
</feature>
<feature type="chain" id="PRO_5046300933" description="Peptidase S1 domain-containing protein" evidence="3">
    <location>
        <begin position="23"/>
        <end position="698"/>
    </location>
</feature>
<evidence type="ECO:0000259" key="4">
    <source>
        <dbReference type="PROSITE" id="PS50240"/>
    </source>
</evidence>
<keyword evidence="1" id="KW-1015">Disulfide bond</keyword>
<dbReference type="InterPro" id="IPR043504">
    <property type="entry name" value="Peptidase_S1_PA_chymotrypsin"/>
</dbReference>
<dbReference type="EMBL" id="JAPWTJ010000682">
    <property type="protein sequence ID" value="KAJ8976385.1"/>
    <property type="molecule type" value="Genomic_DNA"/>
</dbReference>
<reference evidence="5" key="1">
    <citation type="journal article" date="2023" name="Insect Mol. Biol.">
        <title>Genome sequencing provides insights into the evolution of gene families encoding plant cell wall-degrading enzymes in longhorned beetles.</title>
        <authorList>
            <person name="Shin N.R."/>
            <person name="Okamura Y."/>
            <person name="Kirsch R."/>
            <person name="Pauchet Y."/>
        </authorList>
    </citation>
    <scope>NUCLEOTIDE SEQUENCE</scope>
    <source>
        <strain evidence="5">MMC_N1</strain>
    </source>
</reference>
<dbReference type="InterPro" id="IPR001254">
    <property type="entry name" value="Trypsin_dom"/>
</dbReference>
<keyword evidence="6" id="KW-1185">Reference proteome</keyword>
<comment type="caution">
    <text evidence="5">The sequence shown here is derived from an EMBL/GenBank/DDBJ whole genome shotgun (WGS) entry which is preliminary data.</text>
</comment>
<dbReference type="SUPFAM" id="SSF50494">
    <property type="entry name" value="Trypsin-like serine proteases"/>
    <property type="match status" value="2"/>
</dbReference>
<proteinExistence type="predicted"/>
<feature type="domain" description="Peptidase S1" evidence="4">
    <location>
        <begin position="23"/>
        <end position="261"/>
    </location>
</feature>
<dbReference type="Pfam" id="PF00089">
    <property type="entry name" value="Trypsin"/>
    <property type="match status" value="2"/>
</dbReference>
<name>A0ABQ9JFR6_9CUCU</name>
<evidence type="ECO:0000256" key="3">
    <source>
        <dbReference type="SAM" id="SignalP"/>
    </source>
</evidence>
<feature type="compositionally biased region" description="Low complexity" evidence="2">
    <location>
        <begin position="286"/>
        <end position="323"/>
    </location>
</feature>
<accession>A0ABQ9JFR6</accession>
<evidence type="ECO:0000313" key="6">
    <source>
        <dbReference type="Proteomes" id="UP001162164"/>
    </source>
</evidence>
<dbReference type="InterPro" id="IPR001314">
    <property type="entry name" value="Peptidase_S1A"/>
</dbReference>
<organism evidence="5 6">
    <name type="scientific">Molorchus minor</name>
    <dbReference type="NCBI Taxonomy" id="1323400"/>
    <lineage>
        <taxon>Eukaryota</taxon>
        <taxon>Metazoa</taxon>
        <taxon>Ecdysozoa</taxon>
        <taxon>Arthropoda</taxon>
        <taxon>Hexapoda</taxon>
        <taxon>Insecta</taxon>
        <taxon>Pterygota</taxon>
        <taxon>Neoptera</taxon>
        <taxon>Endopterygota</taxon>
        <taxon>Coleoptera</taxon>
        <taxon>Polyphaga</taxon>
        <taxon>Cucujiformia</taxon>
        <taxon>Chrysomeloidea</taxon>
        <taxon>Cerambycidae</taxon>
        <taxon>Lamiinae</taxon>
        <taxon>Monochamini</taxon>
        <taxon>Molorchus</taxon>
    </lineage>
</organism>
<dbReference type="SMART" id="SM00020">
    <property type="entry name" value="Tryp_SPc"/>
    <property type="match status" value="2"/>
</dbReference>